<dbReference type="AlphaFoldDB" id="W2SBW9"/>
<reference evidence="1 2" key="1">
    <citation type="submission" date="2013-03" db="EMBL/GenBank/DDBJ databases">
        <title>The Genome Sequence of Phialophora europaea CBS 101466.</title>
        <authorList>
            <consortium name="The Broad Institute Genomics Platform"/>
            <person name="Cuomo C."/>
            <person name="de Hoog S."/>
            <person name="Gorbushina A."/>
            <person name="Walker B."/>
            <person name="Young S.K."/>
            <person name="Zeng Q."/>
            <person name="Gargeya S."/>
            <person name="Fitzgerald M."/>
            <person name="Haas B."/>
            <person name="Abouelleil A."/>
            <person name="Allen A.W."/>
            <person name="Alvarado L."/>
            <person name="Arachchi H.M."/>
            <person name="Berlin A.M."/>
            <person name="Chapman S.B."/>
            <person name="Gainer-Dewar J."/>
            <person name="Goldberg J."/>
            <person name="Griggs A."/>
            <person name="Gujja S."/>
            <person name="Hansen M."/>
            <person name="Howarth C."/>
            <person name="Imamovic A."/>
            <person name="Ireland A."/>
            <person name="Larimer J."/>
            <person name="McCowan C."/>
            <person name="Murphy C."/>
            <person name="Pearson M."/>
            <person name="Poon T.W."/>
            <person name="Priest M."/>
            <person name="Roberts A."/>
            <person name="Saif S."/>
            <person name="Shea T."/>
            <person name="Sisk P."/>
            <person name="Sykes S."/>
            <person name="Wortman J."/>
            <person name="Nusbaum C."/>
            <person name="Birren B."/>
        </authorList>
    </citation>
    <scope>NUCLEOTIDE SEQUENCE [LARGE SCALE GENOMIC DNA]</scope>
    <source>
        <strain evidence="1 2">CBS 101466</strain>
    </source>
</reference>
<proteinExistence type="predicted"/>
<sequence length="35" mass="4229">MRSWWTFLRRRIGRGSNDGRASSGGRRGWLNRVHW</sequence>
<dbReference type="VEuPathDB" id="FungiDB:HMPREF1541_09235"/>
<protein>
    <submittedName>
        <fullName evidence="1">Uncharacterized protein</fullName>
    </submittedName>
</protein>
<evidence type="ECO:0000313" key="2">
    <source>
        <dbReference type="Proteomes" id="UP000030752"/>
    </source>
</evidence>
<dbReference type="RefSeq" id="XP_008712132.1">
    <property type="nucleotide sequence ID" value="XM_008713910.1"/>
</dbReference>
<name>W2SBW9_CYPE1</name>
<keyword evidence="2" id="KW-1185">Reference proteome</keyword>
<dbReference type="Proteomes" id="UP000030752">
    <property type="component" value="Unassembled WGS sequence"/>
</dbReference>
<gene>
    <name evidence="1" type="ORF">HMPREF1541_09235</name>
</gene>
<evidence type="ECO:0000313" key="1">
    <source>
        <dbReference type="EMBL" id="ETN45404.1"/>
    </source>
</evidence>
<dbReference type="HOGENOM" id="CLU_3368468_0_0_1"/>
<accession>W2SBW9</accession>
<dbReference type="InParanoid" id="W2SBW9"/>
<dbReference type="EMBL" id="KB822712">
    <property type="protein sequence ID" value="ETN45404.1"/>
    <property type="molecule type" value="Genomic_DNA"/>
</dbReference>
<dbReference type="GeneID" id="19976574"/>
<organism evidence="1 2">
    <name type="scientific">Cyphellophora europaea (strain CBS 101466)</name>
    <name type="common">Phialophora europaea</name>
    <dbReference type="NCBI Taxonomy" id="1220924"/>
    <lineage>
        <taxon>Eukaryota</taxon>
        <taxon>Fungi</taxon>
        <taxon>Dikarya</taxon>
        <taxon>Ascomycota</taxon>
        <taxon>Pezizomycotina</taxon>
        <taxon>Eurotiomycetes</taxon>
        <taxon>Chaetothyriomycetidae</taxon>
        <taxon>Chaetothyriales</taxon>
        <taxon>Cyphellophoraceae</taxon>
        <taxon>Cyphellophora</taxon>
    </lineage>
</organism>